<dbReference type="AlphaFoldDB" id="A0A8E3SBD3"/>
<proteinExistence type="predicted"/>
<protein>
    <submittedName>
        <fullName evidence="3">TIGR03751 family conjugal transfer lipoprotein</fullName>
    </submittedName>
</protein>
<name>A0A8E3SBD3_9PAST</name>
<feature type="chain" id="PRO_5043389144" evidence="2">
    <location>
        <begin position="22"/>
        <end position="134"/>
    </location>
</feature>
<organism evidence="3 4">
    <name type="scientific">Mergibacter septicus</name>
    <dbReference type="NCBI Taxonomy" id="221402"/>
    <lineage>
        <taxon>Bacteria</taxon>
        <taxon>Pseudomonadati</taxon>
        <taxon>Pseudomonadota</taxon>
        <taxon>Gammaproteobacteria</taxon>
        <taxon>Pasteurellales</taxon>
        <taxon>Pasteurellaceae</taxon>
        <taxon>Mergibacter</taxon>
    </lineage>
</organism>
<dbReference type="NCBIfam" id="TIGR03751">
    <property type="entry name" value="conj_TIGR03751"/>
    <property type="match status" value="1"/>
</dbReference>
<accession>A0A8E3SBD3</accession>
<evidence type="ECO:0000256" key="2">
    <source>
        <dbReference type="SAM" id="SignalP"/>
    </source>
</evidence>
<keyword evidence="4" id="KW-1185">Reference proteome</keyword>
<dbReference type="RefSeq" id="WP_261919948.1">
    <property type="nucleotide sequence ID" value="NZ_CP022011.1"/>
</dbReference>
<sequence length="134" mass="15298">MKTKLCLLLFTILLNACSTSQQNLLPTGDSTMLELWNEKTGQGTLNQGRIQLHTQSQLPRTNVPDEQEQHSYTRDVKNETKNLFPRLPNPDLVMYIYPHLSDTGEPLPVPGYSTVIPFYSRVQYAQPGERTTDY</sequence>
<feature type="signal peptide" evidence="2">
    <location>
        <begin position="1"/>
        <end position="21"/>
    </location>
</feature>
<feature type="region of interest" description="Disordered" evidence="1">
    <location>
        <begin position="54"/>
        <end position="83"/>
    </location>
</feature>
<keyword evidence="2" id="KW-0732">Signal</keyword>
<evidence type="ECO:0000256" key="1">
    <source>
        <dbReference type="SAM" id="MobiDB-lite"/>
    </source>
</evidence>
<feature type="compositionally biased region" description="Basic and acidic residues" evidence="1">
    <location>
        <begin position="67"/>
        <end position="80"/>
    </location>
</feature>
<dbReference type="Proteomes" id="UP000955338">
    <property type="component" value="Chromosome"/>
</dbReference>
<dbReference type="InterPro" id="IPR022262">
    <property type="entry name" value="Lipoprot_put"/>
</dbReference>
<reference evidence="3" key="1">
    <citation type="submission" date="2017-06" db="EMBL/GenBank/DDBJ databases">
        <title>Genome sequencing of pathogenic and non-pathogenic strains within Bisgaard taxon 40.</title>
        <authorList>
            <person name="Ladner J.T."/>
            <person name="Lovett S.P."/>
            <person name="Koroleva G."/>
            <person name="Lorch J.M."/>
        </authorList>
    </citation>
    <scope>NUCLEOTIDE SEQUENCE</scope>
    <source>
        <strain evidence="3">27576-1-I1</strain>
    </source>
</reference>
<evidence type="ECO:0000313" key="3">
    <source>
        <dbReference type="EMBL" id="QDJ13970.1"/>
    </source>
</evidence>
<gene>
    <name evidence="3" type="ORF">CEP48_00275</name>
</gene>
<keyword evidence="3" id="KW-0449">Lipoprotein</keyword>
<evidence type="ECO:0000313" key="4">
    <source>
        <dbReference type="Proteomes" id="UP000955338"/>
    </source>
</evidence>
<dbReference type="EMBL" id="CP022011">
    <property type="protein sequence ID" value="QDJ13970.1"/>
    <property type="molecule type" value="Genomic_DNA"/>
</dbReference>